<gene>
    <name evidence="1" type="ORF">SPARVUS_LOCUS1471499</name>
</gene>
<dbReference type="Proteomes" id="UP001162483">
    <property type="component" value="Unassembled WGS sequence"/>
</dbReference>
<organism evidence="1 2">
    <name type="scientific">Staurois parvus</name>
    <dbReference type="NCBI Taxonomy" id="386267"/>
    <lineage>
        <taxon>Eukaryota</taxon>
        <taxon>Metazoa</taxon>
        <taxon>Chordata</taxon>
        <taxon>Craniata</taxon>
        <taxon>Vertebrata</taxon>
        <taxon>Euteleostomi</taxon>
        <taxon>Amphibia</taxon>
        <taxon>Batrachia</taxon>
        <taxon>Anura</taxon>
        <taxon>Neobatrachia</taxon>
        <taxon>Ranoidea</taxon>
        <taxon>Ranidae</taxon>
        <taxon>Staurois</taxon>
    </lineage>
</organism>
<keyword evidence="2" id="KW-1185">Reference proteome</keyword>
<sequence>MKRSATHAHFLLDCGYPAVKPQAAHAGAHTEDAGLLEYRTAGETGCGVHTVGPRT</sequence>
<dbReference type="EMBL" id="CATNWA010000957">
    <property type="protein sequence ID" value="CAI9538703.1"/>
    <property type="molecule type" value="Genomic_DNA"/>
</dbReference>
<feature type="non-terminal residue" evidence="1">
    <location>
        <position position="55"/>
    </location>
</feature>
<accession>A0ABN9AYB2</accession>
<proteinExistence type="predicted"/>
<reference evidence="1" key="1">
    <citation type="submission" date="2023-05" db="EMBL/GenBank/DDBJ databases">
        <authorList>
            <person name="Stuckert A."/>
        </authorList>
    </citation>
    <scope>NUCLEOTIDE SEQUENCE</scope>
</reference>
<protein>
    <submittedName>
        <fullName evidence="1">Uncharacterized protein</fullName>
    </submittedName>
</protein>
<evidence type="ECO:0000313" key="2">
    <source>
        <dbReference type="Proteomes" id="UP001162483"/>
    </source>
</evidence>
<name>A0ABN9AYB2_9NEOB</name>
<evidence type="ECO:0000313" key="1">
    <source>
        <dbReference type="EMBL" id="CAI9538703.1"/>
    </source>
</evidence>
<comment type="caution">
    <text evidence="1">The sequence shown here is derived from an EMBL/GenBank/DDBJ whole genome shotgun (WGS) entry which is preliminary data.</text>
</comment>